<reference evidence="2 4" key="3">
    <citation type="submission" date="2017-08" db="EMBL/GenBank/DDBJ databases">
        <title>WGS of novel Burkholderia cepaca complex species.</title>
        <authorList>
            <person name="Lipuma J."/>
            <person name="Spilker T."/>
        </authorList>
    </citation>
    <scope>NUCLEOTIDE SEQUENCE [LARGE SCALE GENOMIC DNA]</scope>
    <source>
        <strain evidence="2 4">AU17325</strain>
    </source>
</reference>
<evidence type="ECO:0000313" key="2">
    <source>
        <dbReference type="EMBL" id="OXI36773.1"/>
    </source>
</evidence>
<dbReference type="EMBL" id="NKFA01000006">
    <property type="protein sequence ID" value="OXI45882.1"/>
    <property type="molecule type" value="Genomic_DNA"/>
</dbReference>
<sequence length="428" mass="46080">MAWKDNLQDASFRGIVFDVQRTDDPIEREVARYAYPYVDGEDIVDLGQKARETSLTAIFFGDDYEERLKTFLNAISQSGPGELVHPVFGSMPSMQFLGGHVSHTAENVDACQVELRFAKANPGNPFFTGEVATQRADATAQVAQTAQDNSVSAFATAMDALKSSKAGLRRLNALRDLMADTLGPIRSLVTGFRSTVLDYVDFPRAFASDLIGLVSGVTDFRAFDAGLVMSDWGGLLSQMDTIVKLPASASSGESVAIPGTPPSAAGNASIAAASRSRDADPADVAMVSTLVSAVVATTLAGIASDVLANELDKPTLTPDDIESISNDTRSRLQDAIDDTRDTLSLVDYRPVVEPMKDTALAVQELAVDVIDQLPPIVSRTIESPSNLTLISFRWYGDYSRSAELMRLNPGIRNPNFVNRGDVLRGYAR</sequence>
<dbReference type="Proteomes" id="UP000214600">
    <property type="component" value="Unassembled WGS sequence"/>
</dbReference>
<reference evidence="2" key="1">
    <citation type="submission" date="2017-06" db="EMBL/GenBank/DDBJ databases">
        <authorList>
            <person name="Kim H.J."/>
            <person name="Triplett B.A."/>
        </authorList>
    </citation>
    <scope>NUCLEOTIDE SEQUENCE [LARGE SCALE GENOMIC DNA]</scope>
    <source>
        <strain evidence="2">AU17325</strain>
    </source>
</reference>
<feature type="domain" description="DNA circulation N-terminal" evidence="1">
    <location>
        <begin position="7"/>
        <end position="91"/>
    </location>
</feature>
<evidence type="ECO:0000313" key="4">
    <source>
        <dbReference type="Proteomes" id="UP000214600"/>
    </source>
</evidence>
<evidence type="ECO:0000313" key="3">
    <source>
        <dbReference type="EMBL" id="OXI45882.1"/>
    </source>
</evidence>
<dbReference type="EMBL" id="NKFA01000020">
    <property type="protein sequence ID" value="OXI36773.1"/>
    <property type="molecule type" value="Genomic_DNA"/>
</dbReference>
<dbReference type="Pfam" id="PF07157">
    <property type="entry name" value="DNA_circ_N"/>
    <property type="match status" value="1"/>
</dbReference>
<dbReference type="InterPro" id="IPR009826">
    <property type="entry name" value="DNA_circ_N"/>
</dbReference>
<dbReference type="AlphaFoldDB" id="A0A228I2Z1"/>
<organism evidence="2 4">
    <name type="scientific">Burkholderia aenigmatica</name>
    <dbReference type="NCBI Taxonomy" id="2015348"/>
    <lineage>
        <taxon>Bacteria</taxon>
        <taxon>Pseudomonadati</taxon>
        <taxon>Pseudomonadota</taxon>
        <taxon>Betaproteobacteria</taxon>
        <taxon>Burkholderiales</taxon>
        <taxon>Burkholderiaceae</taxon>
        <taxon>Burkholderia</taxon>
        <taxon>Burkholderia cepacia complex</taxon>
    </lineage>
</organism>
<reference evidence="4" key="2">
    <citation type="submission" date="2017-06" db="EMBL/GenBank/DDBJ databases">
        <authorList>
            <person name="LiPuma J."/>
            <person name="Spilker T."/>
        </authorList>
    </citation>
    <scope>NUCLEOTIDE SEQUENCE [LARGE SCALE GENOMIC DNA]</scope>
    <source>
        <strain evidence="4">AU17325</strain>
    </source>
</reference>
<name>A0A228I2Z1_9BURK</name>
<comment type="caution">
    <text evidence="2">The sequence shown here is derived from an EMBL/GenBank/DDBJ whole genome shotgun (WGS) entry which is preliminary data.</text>
</comment>
<protein>
    <submittedName>
        <fullName evidence="2">Multidrug DMT transporter permease</fullName>
    </submittedName>
</protein>
<proteinExistence type="predicted"/>
<gene>
    <name evidence="3" type="ORF">CFB84_13670</name>
    <name evidence="2" type="ORF">CFB84_32750</name>
</gene>
<accession>A0A228I2Z1</accession>
<evidence type="ECO:0000259" key="1">
    <source>
        <dbReference type="Pfam" id="PF07157"/>
    </source>
</evidence>
<dbReference type="OrthoDB" id="378644at2"/>
<dbReference type="RefSeq" id="WP_089451043.1">
    <property type="nucleotide sequence ID" value="NZ_NKFA01000006.1"/>
</dbReference>